<dbReference type="Gene3D" id="3.40.50.150">
    <property type="entry name" value="Vaccinia Virus protein VP39"/>
    <property type="match status" value="1"/>
</dbReference>
<proteinExistence type="predicted"/>
<dbReference type="GO" id="GO:0008757">
    <property type="term" value="F:S-adenosylmethionine-dependent methyltransferase activity"/>
    <property type="evidence" value="ECO:0007669"/>
    <property type="project" value="InterPro"/>
</dbReference>
<name>A0A3S3SNQ7_9ACAR</name>
<dbReference type="SUPFAM" id="SSF53335">
    <property type="entry name" value="S-adenosyl-L-methionine-dependent methyltransferases"/>
    <property type="match status" value="1"/>
</dbReference>
<sequence length="215" mass="24182">MSDFVINELLTEKPVEETIKIYSKIADNFSEVVKGSEYFFPQIIVKEFSKLNLPRDIKILDVAAGTGNVGKLLHDLGYTNIDALDGCKEMLNHAKKMNGVYKNFIISLVKADSKLPIEDNEYDSALISGATCPAHIDVDAYKEIIRIVKPGGIIGWIKEDDAILGRNSERYRNGFYQKSLKQYDNKWVPINGYDPKVIPNATLGKPGDVYFFKVL</sequence>
<comment type="caution">
    <text evidence="2">The sequence shown here is derived from an EMBL/GenBank/DDBJ whole genome shotgun (WGS) entry which is preliminary data.</text>
</comment>
<dbReference type="EMBL" id="NCKU01000022">
    <property type="protein sequence ID" value="RWS17890.1"/>
    <property type="molecule type" value="Genomic_DNA"/>
</dbReference>
<evidence type="ECO:0000313" key="2">
    <source>
        <dbReference type="EMBL" id="RWS17890.1"/>
    </source>
</evidence>
<organism evidence="2 3">
    <name type="scientific">Dinothrombium tinctorium</name>
    <dbReference type="NCBI Taxonomy" id="1965070"/>
    <lineage>
        <taxon>Eukaryota</taxon>
        <taxon>Metazoa</taxon>
        <taxon>Ecdysozoa</taxon>
        <taxon>Arthropoda</taxon>
        <taxon>Chelicerata</taxon>
        <taxon>Arachnida</taxon>
        <taxon>Acari</taxon>
        <taxon>Acariformes</taxon>
        <taxon>Trombidiformes</taxon>
        <taxon>Prostigmata</taxon>
        <taxon>Anystina</taxon>
        <taxon>Parasitengona</taxon>
        <taxon>Trombidioidea</taxon>
        <taxon>Trombidiidae</taxon>
        <taxon>Dinothrombium</taxon>
    </lineage>
</organism>
<dbReference type="GO" id="GO:0032259">
    <property type="term" value="P:methylation"/>
    <property type="evidence" value="ECO:0007669"/>
    <property type="project" value="UniProtKB-KW"/>
</dbReference>
<keyword evidence="3" id="KW-1185">Reference proteome</keyword>
<reference evidence="2 3" key="1">
    <citation type="journal article" date="2018" name="Gigascience">
        <title>Genomes of trombidid mites reveal novel predicted allergens and laterally-transferred genes associated with secondary metabolism.</title>
        <authorList>
            <person name="Dong X."/>
            <person name="Chaisiri K."/>
            <person name="Xia D."/>
            <person name="Armstrong S.D."/>
            <person name="Fang Y."/>
            <person name="Donnelly M.J."/>
            <person name="Kadowaki T."/>
            <person name="McGarry J.W."/>
            <person name="Darby A.C."/>
            <person name="Makepeace B.L."/>
        </authorList>
    </citation>
    <scope>NUCLEOTIDE SEQUENCE [LARGE SCALE GENOMIC DNA]</scope>
    <source>
        <strain evidence="2">UoL-WK</strain>
    </source>
</reference>
<dbReference type="InterPro" id="IPR029063">
    <property type="entry name" value="SAM-dependent_MTases_sf"/>
</dbReference>
<dbReference type="CDD" id="cd02440">
    <property type="entry name" value="AdoMet_MTases"/>
    <property type="match status" value="1"/>
</dbReference>
<keyword evidence="2" id="KW-0808">Transferase</keyword>
<dbReference type="InterPro" id="IPR013216">
    <property type="entry name" value="Methyltransf_11"/>
</dbReference>
<protein>
    <submittedName>
        <fullName evidence="2">Malonyl-[acyl-carrier protein] O-methyltransferase-like protein</fullName>
    </submittedName>
</protein>
<dbReference type="PANTHER" id="PTHR43591:SF110">
    <property type="entry name" value="RHODANESE DOMAIN-CONTAINING PROTEIN"/>
    <property type="match status" value="1"/>
</dbReference>
<feature type="domain" description="Methyltransferase type 11" evidence="1">
    <location>
        <begin position="60"/>
        <end position="154"/>
    </location>
</feature>
<keyword evidence="2" id="KW-0489">Methyltransferase</keyword>
<evidence type="ECO:0000259" key="1">
    <source>
        <dbReference type="Pfam" id="PF08241"/>
    </source>
</evidence>
<dbReference type="PANTHER" id="PTHR43591">
    <property type="entry name" value="METHYLTRANSFERASE"/>
    <property type="match status" value="1"/>
</dbReference>
<dbReference type="STRING" id="1965070.A0A3S3SNQ7"/>
<dbReference type="Proteomes" id="UP000285301">
    <property type="component" value="Unassembled WGS sequence"/>
</dbReference>
<evidence type="ECO:0000313" key="3">
    <source>
        <dbReference type="Proteomes" id="UP000285301"/>
    </source>
</evidence>
<gene>
    <name evidence="2" type="ORF">B4U79_00119</name>
</gene>
<accession>A0A3S3SNQ7</accession>
<dbReference type="Pfam" id="PF08241">
    <property type="entry name" value="Methyltransf_11"/>
    <property type="match status" value="1"/>
</dbReference>
<dbReference type="AlphaFoldDB" id="A0A3S3SNQ7"/>
<dbReference type="OrthoDB" id="10039245at2759"/>